<gene>
    <name evidence="3" type="ORF">Z517_07299</name>
</gene>
<sequence length="426" mass="47809">MATQQNDNSGQTSLAISPSLIVGIVILASFACTIIFASIFRYCRRGQSALIDPESMNETDGTDYYNPNKQRSAAQVARLREVRWINNMYAWERGRQARMAIGEIRPTTMLMGRKGENKNWDEYTIAGDNSWQNDMGTGNAKGGCSHAPYFYNVEDPYARSNSQQRLSHLAPPTDQFRNSYQSTCSGNGYLPRYPSALLPPPVNGRRDALLPGTVAQKSPLRNEYQFEGHDQGPSATISPRPPFMHNMAEDVAMHHFDGRQSPFVNPKITVSDEGQATAYMRSPPTLAYDHNFETVALDGNAEIATHNWTADTNQRSNLSPSPEVRDHRPSVIVTNDEPYPQLQLQFLPQSLSQQSVSVYDDGEVGKCNGSSESLVMHSLGRESQQNNERFEENERNANGHNEIRRENVKDMIQEWERANGSFGRSH</sequence>
<evidence type="ECO:0000256" key="1">
    <source>
        <dbReference type="SAM" id="MobiDB-lite"/>
    </source>
</evidence>
<evidence type="ECO:0000313" key="3">
    <source>
        <dbReference type="EMBL" id="KIW80683.1"/>
    </source>
</evidence>
<feature type="transmembrane region" description="Helical" evidence="2">
    <location>
        <begin position="20"/>
        <end position="40"/>
    </location>
</feature>
<dbReference type="RefSeq" id="XP_013284491.1">
    <property type="nucleotide sequence ID" value="XM_013429037.1"/>
</dbReference>
<reference evidence="3 4" key="1">
    <citation type="submission" date="2015-01" db="EMBL/GenBank/DDBJ databases">
        <title>The Genome Sequence of Fonsecaea pedrosoi CBS 271.37.</title>
        <authorList>
            <consortium name="The Broad Institute Genomics Platform"/>
            <person name="Cuomo C."/>
            <person name="de Hoog S."/>
            <person name="Gorbushina A."/>
            <person name="Stielow B."/>
            <person name="Teixiera M."/>
            <person name="Abouelleil A."/>
            <person name="Chapman S.B."/>
            <person name="Priest M."/>
            <person name="Young S.K."/>
            <person name="Wortman J."/>
            <person name="Nusbaum C."/>
            <person name="Birren B."/>
        </authorList>
    </citation>
    <scope>NUCLEOTIDE SEQUENCE [LARGE SCALE GENOMIC DNA]</scope>
    <source>
        <strain evidence="3 4">CBS 271.37</strain>
    </source>
</reference>
<evidence type="ECO:0000313" key="4">
    <source>
        <dbReference type="Proteomes" id="UP000053029"/>
    </source>
</evidence>
<dbReference type="HOGENOM" id="CLU_050870_0_0_1"/>
<keyword evidence="2" id="KW-0812">Transmembrane</keyword>
<dbReference type="GeneID" id="25306789"/>
<keyword evidence="2" id="KW-1133">Transmembrane helix</keyword>
<dbReference type="OrthoDB" id="4153359at2759"/>
<keyword evidence="4" id="KW-1185">Reference proteome</keyword>
<feature type="compositionally biased region" description="Polar residues" evidence="1">
    <location>
        <begin position="307"/>
        <end position="320"/>
    </location>
</feature>
<dbReference type="EMBL" id="KN846972">
    <property type="protein sequence ID" value="KIW80683.1"/>
    <property type="molecule type" value="Genomic_DNA"/>
</dbReference>
<proteinExistence type="predicted"/>
<name>A0A0D2GIQ4_9EURO</name>
<keyword evidence="2" id="KW-0472">Membrane</keyword>
<feature type="region of interest" description="Disordered" evidence="1">
    <location>
        <begin position="307"/>
        <end position="326"/>
    </location>
</feature>
<protein>
    <submittedName>
        <fullName evidence="3">Uncharacterized protein</fullName>
    </submittedName>
</protein>
<accession>A0A0D2GIQ4</accession>
<dbReference type="AlphaFoldDB" id="A0A0D2GIQ4"/>
<dbReference type="Proteomes" id="UP000053029">
    <property type="component" value="Unassembled WGS sequence"/>
</dbReference>
<evidence type="ECO:0000256" key="2">
    <source>
        <dbReference type="SAM" id="Phobius"/>
    </source>
</evidence>
<dbReference type="VEuPathDB" id="FungiDB:Z517_07299"/>
<organism evidence="3 4">
    <name type="scientific">Fonsecaea pedrosoi CBS 271.37</name>
    <dbReference type="NCBI Taxonomy" id="1442368"/>
    <lineage>
        <taxon>Eukaryota</taxon>
        <taxon>Fungi</taxon>
        <taxon>Dikarya</taxon>
        <taxon>Ascomycota</taxon>
        <taxon>Pezizomycotina</taxon>
        <taxon>Eurotiomycetes</taxon>
        <taxon>Chaetothyriomycetidae</taxon>
        <taxon>Chaetothyriales</taxon>
        <taxon>Herpotrichiellaceae</taxon>
        <taxon>Fonsecaea</taxon>
    </lineage>
</organism>